<dbReference type="KEGG" id="vg:30309959"/>
<dbReference type="RefSeq" id="YP_009324995.1">
    <property type="nucleotide sequence ID" value="NC_031944.1"/>
</dbReference>
<keyword evidence="3" id="KW-1185">Reference proteome</keyword>
<dbReference type="InterPro" id="IPR022607">
    <property type="entry name" value="Phage_T4_Gp53_baseplate_wedge"/>
</dbReference>
<evidence type="ECO:0000256" key="1">
    <source>
        <dbReference type="SAM" id="MobiDB-lite"/>
    </source>
</evidence>
<organism evidence="2 3">
    <name type="scientific">Synechococcus phage S-WAM1</name>
    <dbReference type="NCBI Taxonomy" id="1815521"/>
    <lineage>
        <taxon>Viruses</taxon>
        <taxon>Duplodnaviria</taxon>
        <taxon>Heunggongvirae</taxon>
        <taxon>Uroviricota</taxon>
        <taxon>Caudoviricetes</taxon>
        <taxon>Pantevenvirales</taxon>
        <taxon>Kyanoviridae</taxon>
        <taxon>Sokavirus</taxon>
        <taxon>Sokavirus swam1</taxon>
    </lineage>
</organism>
<reference evidence="2 3" key="1">
    <citation type="journal article" date="2016" name="Virology">
        <title>The genomic content and context of auxiliary metabolic genes in marine cyanomyoviruses.</title>
        <authorList>
            <person name="Crummett L.T."/>
            <person name="Puxty R.J."/>
            <person name="Weihe C."/>
            <person name="Marston M.F."/>
            <person name="Martiny J.B."/>
        </authorList>
    </citation>
    <scope>NUCLEOTIDE SEQUENCE [LARGE SCALE GENOMIC DNA]</scope>
    <source>
        <strain evidence="2">0810PA09</strain>
    </source>
</reference>
<dbReference type="Proteomes" id="UP000204364">
    <property type="component" value="Segment"/>
</dbReference>
<gene>
    <name evidence="2" type="ORF">P090810_005</name>
</gene>
<dbReference type="GeneID" id="30309959"/>
<feature type="compositionally biased region" description="Gly residues" evidence="1">
    <location>
        <begin position="293"/>
        <end position="302"/>
    </location>
</feature>
<feature type="region of interest" description="Disordered" evidence="1">
    <location>
        <begin position="279"/>
        <end position="302"/>
    </location>
</feature>
<feature type="compositionally biased region" description="Low complexity" evidence="1">
    <location>
        <begin position="279"/>
        <end position="292"/>
    </location>
</feature>
<dbReference type="OrthoDB" id="8952at10239"/>
<evidence type="ECO:0000313" key="3">
    <source>
        <dbReference type="Proteomes" id="UP000204364"/>
    </source>
</evidence>
<accession>A0A1D8KS74</accession>
<proteinExistence type="predicted"/>
<sequence>MPYFSYIPDVRVRVSSFRQNNVEPFVAAKNIFRRVKIRDSIQDDILGFEQYTVGNNERPDQVAYDKYNDSGLDWVVLLCNNIINIYQDWPLSEQELYDIVERKYLSVNGVHHYETNEVRDDLGNIILKEGKIVNRDYVAYKPDGSIVADSVYPVSNWEHERNLNDEKSNIWLINPLYVTAFVEEFEELLEYAPNEELGDGEQIKVSPNTVEEIFITKKKYYTTEYGLTSSVEFSGQQDLGNRDVTVTTNDAGATITTSATSSAGTGIVNSSGVIAGTTDAGTTASSTTTSGQTTGGSSSGSY</sequence>
<evidence type="ECO:0000313" key="2">
    <source>
        <dbReference type="EMBL" id="AOV61479.1"/>
    </source>
</evidence>
<dbReference type="Pfam" id="PF11246">
    <property type="entry name" value="Phage_gp53"/>
    <property type="match status" value="1"/>
</dbReference>
<protein>
    <submittedName>
        <fullName evidence="2">Baseplate wedge component</fullName>
    </submittedName>
</protein>
<dbReference type="EMBL" id="KU686210">
    <property type="protein sequence ID" value="AOV61479.1"/>
    <property type="molecule type" value="Genomic_DNA"/>
</dbReference>
<name>A0A1D8KS74_9CAUD</name>